<organism evidence="1 2">
    <name type="scientific">Rhizobium loti</name>
    <name type="common">Mesorhizobium loti</name>
    <dbReference type="NCBI Taxonomy" id="381"/>
    <lineage>
        <taxon>Bacteria</taxon>
        <taxon>Pseudomonadati</taxon>
        <taxon>Pseudomonadota</taxon>
        <taxon>Alphaproteobacteria</taxon>
        <taxon>Hyphomicrobiales</taxon>
        <taxon>Phyllobacteriaceae</taxon>
        <taxon>Mesorhizobium</taxon>
    </lineage>
</organism>
<reference evidence="1 2" key="1">
    <citation type="submission" date="2015-12" db="EMBL/GenBank/DDBJ databases">
        <title>Draft genome sequence of Mesorhizobium sp. UFLA 01-765, a multitolerant efficient symbiont and plant-growth promoting strain isolated from Zn-mining soil using Leucaena leucocephala as a trap plant.</title>
        <authorList>
            <person name="Rangel W.M."/>
            <person name="Thijs S."/>
            <person name="Longatti S.M."/>
            <person name="Moreira F.M."/>
            <person name="Weyens N."/>
            <person name="Vangronsveld J."/>
            <person name="Van Hamme J.D."/>
            <person name="Bottos E.M."/>
            <person name="Rineau F."/>
        </authorList>
    </citation>
    <scope>NUCLEOTIDE SEQUENCE [LARGE SCALE GENOMIC DNA]</scope>
    <source>
        <strain evidence="1 2">UFLA 01-765</strain>
    </source>
</reference>
<evidence type="ECO:0000313" key="1">
    <source>
        <dbReference type="EMBL" id="KUM24454.1"/>
    </source>
</evidence>
<proteinExistence type="predicted"/>
<name>A0A101KP80_RHILI</name>
<accession>A0A101KP80</accession>
<dbReference type="EMBL" id="LPWA01000135">
    <property type="protein sequence ID" value="KUM24454.1"/>
    <property type="molecule type" value="Genomic_DNA"/>
</dbReference>
<dbReference type="AlphaFoldDB" id="A0A101KP80"/>
<dbReference type="Proteomes" id="UP000053176">
    <property type="component" value="Unassembled WGS sequence"/>
</dbReference>
<comment type="caution">
    <text evidence="1">The sequence shown here is derived from an EMBL/GenBank/DDBJ whole genome shotgun (WGS) entry which is preliminary data.</text>
</comment>
<evidence type="ECO:0000313" key="2">
    <source>
        <dbReference type="Proteomes" id="UP000053176"/>
    </source>
</evidence>
<sequence length="84" mass="9467">MRADVAGIEVWHVYTGDMAIACQRKVLGNFGFCNLGKRGIRERCNERDDAIRYSRWRHRISAARGCLKERRVIATGQGGADGQD</sequence>
<protein>
    <submittedName>
        <fullName evidence="1">Uncharacterized protein</fullName>
    </submittedName>
</protein>
<gene>
    <name evidence="1" type="ORF">AU467_30140</name>
</gene>